<evidence type="ECO:0000313" key="1">
    <source>
        <dbReference type="EMBL" id="CRK87534.1"/>
    </source>
</evidence>
<keyword evidence="2" id="KW-1185">Reference proteome</keyword>
<name>A0A1J1HM56_9DIPT</name>
<reference evidence="1 2" key="1">
    <citation type="submission" date="2015-04" db="EMBL/GenBank/DDBJ databases">
        <authorList>
            <person name="Syromyatnikov M.Y."/>
            <person name="Popov V.N."/>
        </authorList>
    </citation>
    <scope>NUCLEOTIDE SEQUENCE [LARGE SCALE GENOMIC DNA]</scope>
</reference>
<gene>
    <name evidence="1" type="ORF">CLUMA_CG001334</name>
</gene>
<dbReference type="AlphaFoldDB" id="A0A1J1HM56"/>
<dbReference type="EMBL" id="CVRI01000004">
    <property type="protein sequence ID" value="CRK87534.1"/>
    <property type="molecule type" value="Genomic_DNA"/>
</dbReference>
<accession>A0A1J1HM56</accession>
<dbReference type="Proteomes" id="UP000183832">
    <property type="component" value="Unassembled WGS sequence"/>
</dbReference>
<proteinExistence type="predicted"/>
<organism evidence="1 2">
    <name type="scientific">Clunio marinus</name>
    <dbReference type="NCBI Taxonomy" id="568069"/>
    <lineage>
        <taxon>Eukaryota</taxon>
        <taxon>Metazoa</taxon>
        <taxon>Ecdysozoa</taxon>
        <taxon>Arthropoda</taxon>
        <taxon>Hexapoda</taxon>
        <taxon>Insecta</taxon>
        <taxon>Pterygota</taxon>
        <taxon>Neoptera</taxon>
        <taxon>Endopterygota</taxon>
        <taxon>Diptera</taxon>
        <taxon>Nematocera</taxon>
        <taxon>Chironomoidea</taxon>
        <taxon>Chironomidae</taxon>
        <taxon>Clunio</taxon>
    </lineage>
</organism>
<sequence length="123" mass="14051">MKRIFCLRQLTIMHLHVKIQLEHEGAPCEGAAQNNSIKMFICMIMLIIIVVKSQLTAPMSSRDDEGKINKLNFCYPLGFQHYLQKIIEGFATKMDSAINSHECRKVLRTLLVAETVKPVLNFC</sequence>
<evidence type="ECO:0000313" key="2">
    <source>
        <dbReference type="Proteomes" id="UP000183832"/>
    </source>
</evidence>
<protein>
    <submittedName>
        <fullName evidence="1">CLUMA_CG001334, isoform A</fullName>
    </submittedName>
</protein>